<sequence length="308" mass="35709">MDSPIIVDIQPPPIVNELQDNHHHDNNNRESNSNVSLLTLMLEKKEIGQSNVNESFFKVFRFQVLRKKIFSMINPITLKLAKLLYHYGKTPAPNIVKFETKIAASYLLDNGMTGLFIDKFRYAFNTLSFRCPKGSMTTMIFEKIGDCRRFDMLDIIFRKWRTSLMPVAFDAACGSGHFEIIEYVSALGCKPSSKAALCAAKYNRINVLKYLYRNLEYRPLFNDQVSLFAMQNMSHDVMMWLIEQSDIPINISVISSLPYPTTDEKYKFALKIRDTYKAARSTYPEKWDVDLLFMKNRLSDRIINGLHH</sequence>
<accession>D3BLW4</accession>
<evidence type="ECO:0000313" key="1">
    <source>
        <dbReference type="EMBL" id="EFA77565.1"/>
    </source>
</evidence>
<protein>
    <submittedName>
        <fullName evidence="1">Uncharacterized protein</fullName>
    </submittedName>
</protein>
<proteinExistence type="predicted"/>
<name>D3BLW4_HETP5</name>
<gene>
    <name evidence="1" type="ORF">PPL_12168</name>
</gene>
<dbReference type="RefSeq" id="XP_020429693.1">
    <property type="nucleotide sequence ID" value="XM_020582912.1"/>
</dbReference>
<organism evidence="1 2">
    <name type="scientific">Heterostelium pallidum (strain ATCC 26659 / Pp 5 / PN500)</name>
    <name type="common">Cellular slime mold</name>
    <name type="synonym">Polysphondylium pallidum</name>
    <dbReference type="NCBI Taxonomy" id="670386"/>
    <lineage>
        <taxon>Eukaryota</taxon>
        <taxon>Amoebozoa</taxon>
        <taxon>Evosea</taxon>
        <taxon>Eumycetozoa</taxon>
        <taxon>Dictyostelia</taxon>
        <taxon>Acytosteliales</taxon>
        <taxon>Acytosteliaceae</taxon>
        <taxon>Heterostelium</taxon>
    </lineage>
</organism>
<dbReference type="SUPFAM" id="SSF140860">
    <property type="entry name" value="Pseudo ankyrin repeat-like"/>
    <property type="match status" value="1"/>
</dbReference>
<dbReference type="AlphaFoldDB" id="D3BLW4"/>
<evidence type="ECO:0000313" key="2">
    <source>
        <dbReference type="Proteomes" id="UP000001396"/>
    </source>
</evidence>
<comment type="caution">
    <text evidence="1">The sequence shown here is derived from an EMBL/GenBank/DDBJ whole genome shotgun (WGS) entry which is preliminary data.</text>
</comment>
<keyword evidence="2" id="KW-1185">Reference proteome</keyword>
<dbReference type="GeneID" id="31367635"/>
<dbReference type="InParanoid" id="D3BLW4"/>
<reference evidence="1 2" key="1">
    <citation type="journal article" date="2011" name="Genome Res.">
        <title>Phylogeny-wide analysis of social amoeba genomes highlights ancient origins for complex intercellular communication.</title>
        <authorList>
            <person name="Heidel A.J."/>
            <person name="Lawal H.M."/>
            <person name="Felder M."/>
            <person name="Schilde C."/>
            <person name="Helps N.R."/>
            <person name="Tunggal B."/>
            <person name="Rivero F."/>
            <person name="John U."/>
            <person name="Schleicher M."/>
            <person name="Eichinger L."/>
            <person name="Platzer M."/>
            <person name="Noegel A.A."/>
            <person name="Schaap P."/>
            <person name="Gloeckner G."/>
        </authorList>
    </citation>
    <scope>NUCLEOTIDE SEQUENCE [LARGE SCALE GENOMIC DNA]</scope>
    <source>
        <strain evidence="2">ATCC 26659 / Pp 5 / PN500</strain>
    </source>
</reference>
<dbReference type="EMBL" id="ADBJ01000042">
    <property type="protein sequence ID" value="EFA77565.1"/>
    <property type="molecule type" value="Genomic_DNA"/>
</dbReference>
<dbReference type="Proteomes" id="UP000001396">
    <property type="component" value="Unassembled WGS sequence"/>
</dbReference>